<sequence>MCRRSLNAYPDSALSCPLISRRKQMRQNQEQWTALKDAVDGEWIARQAQALVEIPSVTMQEADVCQYYAAELGELGFDVDQRRVSDGRYNIYARLPGTGDGPSLMLNGHLDTIPIGDCVPCRREGDRLYGRGATDMKGAMAAKLGALRALKTADVTLAGDLWLTAIVGHEEPEAQKDGPLALIEDIKSGRIGGDRILIGEGWNELWVMSMGSMVFIIELTSPRGGTHTTYIPFGENPIRFLGDLIQRITAYQEELDMGALHPLAGAERIDIGTVEAGDYFNRTPALCRLTGTLRWGPRASAEEVLAELRELAAPIAEAGQLELEVSMIHEREPFETSGDDDAVQAAAQAHRFVHGDQVVVAGKRIVGDANLFVNLGGVPSFYYGPSNETAHSDVEWVSLSRLTQAAQVYALTAAEYCGLNGNGQ</sequence>
<reference evidence="4" key="1">
    <citation type="submission" date="2019-09" db="EMBL/GenBank/DDBJ databases">
        <title>Characterisation of the sponge microbiome using genome-centric metagenomics.</title>
        <authorList>
            <person name="Engelberts J.P."/>
            <person name="Robbins S.J."/>
            <person name="De Goeij J.M."/>
            <person name="Aranda M."/>
            <person name="Bell S.C."/>
            <person name="Webster N.S."/>
        </authorList>
    </citation>
    <scope>NUCLEOTIDE SEQUENCE</scope>
    <source>
        <strain evidence="4">SB0661_bin_32</strain>
    </source>
</reference>
<feature type="domain" description="Peptidase M20 dimerisation" evidence="3">
    <location>
        <begin position="227"/>
        <end position="317"/>
    </location>
</feature>
<dbReference type="EMBL" id="VXMH01000028">
    <property type="protein sequence ID" value="MYC94526.1"/>
    <property type="molecule type" value="Genomic_DNA"/>
</dbReference>
<keyword evidence="1" id="KW-0479">Metal-binding</keyword>
<protein>
    <submittedName>
        <fullName evidence="4">M20 family metallopeptidase</fullName>
    </submittedName>
</protein>
<dbReference type="PANTHER" id="PTHR43808">
    <property type="entry name" value="ACETYLORNITHINE DEACETYLASE"/>
    <property type="match status" value="1"/>
</dbReference>
<evidence type="ECO:0000256" key="2">
    <source>
        <dbReference type="ARBA" id="ARBA00022801"/>
    </source>
</evidence>
<dbReference type="SUPFAM" id="SSF53187">
    <property type="entry name" value="Zn-dependent exopeptidases"/>
    <property type="match status" value="1"/>
</dbReference>
<dbReference type="Pfam" id="PF01546">
    <property type="entry name" value="Peptidase_M20"/>
    <property type="match status" value="1"/>
</dbReference>
<dbReference type="GO" id="GO:0016787">
    <property type="term" value="F:hydrolase activity"/>
    <property type="evidence" value="ECO:0007669"/>
    <property type="project" value="UniProtKB-KW"/>
</dbReference>
<dbReference type="Gene3D" id="3.30.70.360">
    <property type="match status" value="1"/>
</dbReference>
<organism evidence="4">
    <name type="scientific">Caldilineaceae bacterium SB0661_bin_32</name>
    <dbReference type="NCBI Taxonomy" id="2605255"/>
    <lineage>
        <taxon>Bacteria</taxon>
        <taxon>Bacillati</taxon>
        <taxon>Chloroflexota</taxon>
        <taxon>Caldilineae</taxon>
        <taxon>Caldilineales</taxon>
        <taxon>Caldilineaceae</taxon>
    </lineage>
</organism>
<proteinExistence type="predicted"/>
<dbReference type="Pfam" id="PF07687">
    <property type="entry name" value="M20_dimer"/>
    <property type="match status" value="1"/>
</dbReference>
<dbReference type="InterPro" id="IPR002933">
    <property type="entry name" value="Peptidase_M20"/>
</dbReference>
<keyword evidence="2" id="KW-0378">Hydrolase</keyword>
<dbReference type="Gene3D" id="3.40.630.10">
    <property type="entry name" value="Zn peptidases"/>
    <property type="match status" value="1"/>
</dbReference>
<dbReference type="SUPFAM" id="SSF55031">
    <property type="entry name" value="Bacterial exopeptidase dimerisation domain"/>
    <property type="match status" value="1"/>
</dbReference>
<dbReference type="InterPro" id="IPR011650">
    <property type="entry name" value="Peptidase_M20_dimer"/>
</dbReference>
<name>A0A6B1D4L4_9CHLR</name>
<dbReference type="GO" id="GO:0046872">
    <property type="term" value="F:metal ion binding"/>
    <property type="evidence" value="ECO:0007669"/>
    <property type="project" value="UniProtKB-KW"/>
</dbReference>
<evidence type="ECO:0000256" key="1">
    <source>
        <dbReference type="ARBA" id="ARBA00022723"/>
    </source>
</evidence>
<accession>A0A6B1D4L4</accession>
<evidence type="ECO:0000313" key="4">
    <source>
        <dbReference type="EMBL" id="MYC94526.1"/>
    </source>
</evidence>
<evidence type="ECO:0000259" key="3">
    <source>
        <dbReference type="Pfam" id="PF07687"/>
    </source>
</evidence>
<dbReference type="InterPro" id="IPR050072">
    <property type="entry name" value="Peptidase_M20A"/>
</dbReference>
<dbReference type="InterPro" id="IPR036264">
    <property type="entry name" value="Bact_exopeptidase_dim_dom"/>
</dbReference>
<dbReference type="AlphaFoldDB" id="A0A6B1D4L4"/>
<comment type="caution">
    <text evidence="4">The sequence shown here is derived from an EMBL/GenBank/DDBJ whole genome shotgun (WGS) entry which is preliminary data.</text>
</comment>
<gene>
    <name evidence="4" type="ORF">F4X14_06095</name>
</gene>